<dbReference type="PANTHER" id="PTHR42977:SF3">
    <property type="entry name" value="AB HYDROLASE-1 DOMAIN-CONTAINING PROTEIN"/>
    <property type="match status" value="1"/>
</dbReference>
<dbReference type="Proteomes" id="UP000553766">
    <property type="component" value="Unassembled WGS sequence"/>
</dbReference>
<feature type="domain" description="AB hydrolase-1" evidence="2">
    <location>
        <begin position="42"/>
        <end position="146"/>
    </location>
</feature>
<dbReference type="NCBIfam" id="NF002043">
    <property type="entry name" value="PRK00870.1"/>
    <property type="match status" value="1"/>
</dbReference>
<dbReference type="InterPro" id="IPR000073">
    <property type="entry name" value="AB_hydrolase_1"/>
</dbReference>
<keyword evidence="1 3" id="KW-0378">Hydrolase</keyword>
<sequence>MTILRTDAARFEGLPDYGFAPHYLTVDGLRMHFVDEGPRDGPVVLLLHGEPTWSYLYRHFIPPLADASCRVIAPDLIGFGKSDKPADRAAYSYAGHVAWLSAFIMALDLRGITVFLQDWGGLLGLRVVAEMPDRFARIMAGNTTLPTGDGAPSEAFLQWQAFSQSSPDFPIGRIVHKGTARGLTEAEQAAYDAPFPDEAYKAGARAFPALVPTTPDDPARADQLAAWAVLREWNKPFLCCFSDKDLILGGLDKPFLKHIPGTRGQAHFTTQNAAHFLQEDAADQLVPALLRFMETGQATTE</sequence>
<dbReference type="RefSeq" id="WP_184012954.1">
    <property type="nucleotide sequence ID" value="NZ_JACIJS010000011.1"/>
</dbReference>
<evidence type="ECO:0000256" key="1">
    <source>
        <dbReference type="ARBA" id="ARBA00022801"/>
    </source>
</evidence>
<dbReference type="Pfam" id="PF00561">
    <property type="entry name" value="Abhydrolase_1"/>
    <property type="match status" value="1"/>
</dbReference>
<evidence type="ECO:0000313" key="3">
    <source>
        <dbReference type="EMBL" id="MBB5516995.1"/>
    </source>
</evidence>
<gene>
    <name evidence="3" type="ORF">FHS89_003039</name>
</gene>
<dbReference type="EC" id="3.8.1.5" evidence="3"/>
<dbReference type="InterPro" id="IPR029058">
    <property type="entry name" value="AB_hydrolase_fold"/>
</dbReference>
<keyword evidence="4" id="KW-1185">Reference proteome</keyword>
<evidence type="ECO:0000259" key="2">
    <source>
        <dbReference type="Pfam" id="PF00561"/>
    </source>
</evidence>
<protein>
    <submittedName>
        <fullName evidence="3">Haloalkane dehalogenase</fullName>
        <ecNumber evidence="3">3.8.1.5</ecNumber>
    </submittedName>
</protein>
<name>A0A840X585_9RHOB</name>
<organism evidence="3 4">
    <name type="scientific">Rubricella aquisinus</name>
    <dbReference type="NCBI Taxonomy" id="2028108"/>
    <lineage>
        <taxon>Bacteria</taxon>
        <taxon>Pseudomonadati</taxon>
        <taxon>Pseudomonadota</taxon>
        <taxon>Alphaproteobacteria</taxon>
        <taxon>Rhodobacterales</taxon>
        <taxon>Paracoccaceae</taxon>
        <taxon>Rubricella</taxon>
    </lineage>
</organism>
<reference evidence="3 4" key="1">
    <citation type="submission" date="2020-08" db="EMBL/GenBank/DDBJ databases">
        <title>Genomic Encyclopedia of Type Strains, Phase IV (KMG-IV): sequencing the most valuable type-strain genomes for metagenomic binning, comparative biology and taxonomic classification.</title>
        <authorList>
            <person name="Goeker M."/>
        </authorList>
    </citation>
    <scope>NUCLEOTIDE SEQUENCE [LARGE SCALE GENOMIC DNA]</scope>
    <source>
        <strain evidence="3 4">DSM 103377</strain>
    </source>
</reference>
<dbReference type="SUPFAM" id="SSF53474">
    <property type="entry name" value="alpha/beta-Hydrolases"/>
    <property type="match status" value="1"/>
</dbReference>
<evidence type="ECO:0000313" key="4">
    <source>
        <dbReference type="Proteomes" id="UP000553766"/>
    </source>
</evidence>
<dbReference type="AlphaFoldDB" id="A0A840X585"/>
<proteinExistence type="predicted"/>
<dbReference type="InterPro" id="IPR000639">
    <property type="entry name" value="Epox_hydrolase-like"/>
</dbReference>
<dbReference type="PRINTS" id="PR00412">
    <property type="entry name" value="EPOXHYDRLASE"/>
</dbReference>
<dbReference type="GO" id="GO:0004301">
    <property type="term" value="F:epoxide hydrolase activity"/>
    <property type="evidence" value="ECO:0007669"/>
    <property type="project" value="TreeGrafter"/>
</dbReference>
<dbReference type="GO" id="GO:0018786">
    <property type="term" value="F:haloalkane dehalogenase activity"/>
    <property type="evidence" value="ECO:0007669"/>
    <property type="project" value="UniProtKB-EC"/>
</dbReference>
<dbReference type="PANTHER" id="PTHR42977">
    <property type="entry name" value="HYDROLASE-RELATED"/>
    <property type="match status" value="1"/>
</dbReference>
<dbReference type="EMBL" id="JACIJS010000011">
    <property type="protein sequence ID" value="MBB5516995.1"/>
    <property type="molecule type" value="Genomic_DNA"/>
</dbReference>
<dbReference type="InterPro" id="IPR051340">
    <property type="entry name" value="Haloalkane_dehalogenase"/>
</dbReference>
<accession>A0A840X585</accession>
<comment type="caution">
    <text evidence="3">The sequence shown here is derived from an EMBL/GenBank/DDBJ whole genome shotgun (WGS) entry which is preliminary data.</text>
</comment>
<dbReference type="Gene3D" id="3.40.50.1820">
    <property type="entry name" value="alpha/beta hydrolase"/>
    <property type="match status" value="1"/>
</dbReference>